<evidence type="ECO:0000256" key="5">
    <source>
        <dbReference type="ARBA" id="ARBA00022750"/>
    </source>
</evidence>
<feature type="transmembrane region" description="Helical" evidence="9">
    <location>
        <begin position="110"/>
        <end position="132"/>
    </location>
</feature>
<dbReference type="PANTHER" id="PTHR33695:SF1">
    <property type="entry name" value="LIPOPROTEIN SIGNAL PEPTIDASE"/>
    <property type="match status" value="1"/>
</dbReference>
<comment type="similarity">
    <text evidence="1 9 11">Belongs to the peptidase A8 family.</text>
</comment>
<evidence type="ECO:0000256" key="3">
    <source>
        <dbReference type="ARBA" id="ARBA00022670"/>
    </source>
</evidence>
<evidence type="ECO:0000256" key="7">
    <source>
        <dbReference type="ARBA" id="ARBA00022989"/>
    </source>
</evidence>
<dbReference type="GO" id="GO:0004190">
    <property type="term" value="F:aspartic-type endopeptidase activity"/>
    <property type="evidence" value="ECO:0007669"/>
    <property type="project" value="UniProtKB-UniRule"/>
</dbReference>
<evidence type="ECO:0000256" key="2">
    <source>
        <dbReference type="ARBA" id="ARBA00022475"/>
    </source>
</evidence>
<protein>
    <recommendedName>
        <fullName evidence="9">Lipoprotein signal peptidase</fullName>
        <ecNumber evidence="9">3.4.23.36</ecNumber>
    </recommendedName>
    <alternativeName>
        <fullName evidence="9">Prolipoprotein signal peptidase</fullName>
    </alternativeName>
    <alternativeName>
        <fullName evidence="9">Signal peptidase II</fullName>
        <shortName evidence="9">SPase II</shortName>
    </alternativeName>
</protein>
<dbReference type="PANTHER" id="PTHR33695">
    <property type="entry name" value="LIPOPROTEIN SIGNAL PEPTIDASE"/>
    <property type="match status" value="1"/>
</dbReference>
<evidence type="ECO:0000256" key="9">
    <source>
        <dbReference type="HAMAP-Rule" id="MF_00161"/>
    </source>
</evidence>
<dbReference type="Pfam" id="PF01252">
    <property type="entry name" value="Peptidase_A8"/>
    <property type="match status" value="1"/>
</dbReference>
<dbReference type="InParanoid" id="A0A7X0JSA9"/>
<dbReference type="NCBIfam" id="TIGR00077">
    <property type="entry name" value="lspA"/>
    <property type="match status" value="1"/>
</dbReference>
<evidence type="ECO:0000313" key="12">
    <source>
        <dbReference type="EMBL" id="MBB6520904.1"/>
    </source>
</evidence>
<accession>A0A7X0JSA9</accession>
<evidence type="ECO:0000256" key="10">
    <source>
        <dbReference type="RuleBase" id="RU000594"/>
    </source>
</evidence>
<keyword evidence="5 9" id="KW-0064">Aspartyl protease</keyword>
<organism evidence="12 13">
    <name type="scientific">Pseudoteredinibacter isoporae</name>
    <dbReference type="NCBI Taxonomy" id="570281"/>
    <lineage>
        <taxon>Bacteria</taxon>
        <taxon>Pseudomonadati</taxon>
        <taxon>Pseudomonadota</taxon>
        <taxon>Gammaproteobacteria</taxon>
        <taxon>Cellvibrionales</taxon>
        <taxon>Cellvibrionaceae</taxon>
        <taxon>Pseudoteredinibacter</taxon>
    </lineage>
</organism>
<comment type="function">
    <text evidence="9 10">This protein specifically catalyzes the removal of signal peptides from prolipoproteins.</text>
</comment>
<evidence type="ECO:0000313" key="13">
    <source>
        <dbReference type="Proteomes" id="UP000528457"/>
    </source>
</evidence>
<feature type="active site" evidence="9">
    <location>
        <position position="133"/>
    </location>
</feature>
<dbReference type="AlphaFoldDB" id="A0A7X0JSA9"/>
<evidence type="ECO:0000256" key="1">
    <source>
        <dbReference type="ARBA" id="ARBA00006139"/>
    </source>
</evidence>
<feature type="transmembrane region" description="Helical" evidence="9">
    <location>
        <begin position="77"/>
        <end position="98"/>
    </location>
</feature>
<dbReference type="EMBL" id="JACHHT010000001">
    <property type="protein sequence ID" value="MBB6520904.1"/>
    <property type="molecule type" value="Genomic_DNA"/>
</dbReference>
<keyword evidence="6 9" id="KW-0378">Hydrolase</keyword>
<dbReference type="GO" id="GO:0005886">
    <property type="term" value="C:plasma membrane"/>
    <property type="evidence" value="ECO:0007669"/>
    <property type="project" value="UniProtKB-SubCell"/>
</dbReference>
<feature type="transmembrane region" description="Helical" evidence="9">
    <location>
        <begin position="52"/>
        <end position="71"/>
    </location>
</feature>
<sequence>MSSPDSRGLLAGPWYWRKALLWYALAAVIIASDLATKAWALASFEYAQPVEVTPFFDWLLLYNYGAAFSFLSDEGGWQRWFFSGIAFVVSCMLVVWLARIPPKQRWEPVALALILGGALGNLYDRLTLGYVVDFISLHYQQHRWPSFNIADSAICVGAVMLLIDLWRNKDDEPDA</sequence>
<dbReference type="EC" id="3.4.23.36" evidence="9"/>
<feature type="active site" evidence="9">
    <location>
        <position position="151"/>
    </location>
</feature>
<keyword evidence="4 9" id="KW-0812">Transmembrane</keyword>
<dbReference type="HAMAP" id="MF_00161">
    <property type="entry name" value="LspA"/>
    <property type="match status" value="1"/>
</dbReference>
<comment type="catalytic activity">
    <reaction evidence="9 10">
        <text>Release of signal peptides from bacterial membrane prolipoproteins. Hydrolyzes -Xaa-Yaa-Zaa-|-(S,diacylglyceryl)Cys-, in which Xaa is hydrophobic (preferably Leu), and Yaa (Ala or Ser) and Zaa (Gly or Ala) have small, neutral side chains.</text>
        <dbReference type="EC" id="3.4.23.36"/>
    </reaction>
</comment>
<keyword evidence="7 9" id="KW-1133">Transmembrane helix</keyword>
<dbReference type="PRINTS" id="PR00781">
    <property type="entry name" value="LIPOSIGPTASE"/>
</dbReference>
<keyword evidence="13" id="KW-1185">Reference proteome</keyword>
<evidence type="ECO:0000256" key="11">
    <source>
        <dbReference type="RuleBase" id="RU004181"/>
    </source>
</evidence>
<dbReference type="UniPathway" id="UPA00665"/>
<keyword evidence="8 9" id="KW-0472">Membrane</keyword>
<feature type="transmembrane region" description="Helical" evidence="9">
    <location>
        <begin position="144"/>
        <end position="163"/>
    </location>
</feature>
<proteinExistence type="inferred from homology"/>
<comment type="subcellular location">
    <subcellularLocation>
        <location evidence="9">Cell membrane</location>
        <topology evidence="9">Multi-pass membrane protein</topology>
    </subcellularLocation>
</comment>
<evidence type="ECO:0000256" key="6">
    <source>
        <dbReference type="ARBA" id="ARBA00022801"/>
    </source>
</evidence>
<comment type="pathway">
    <text evidence="9">Protein modification; lipoprotein biosynthesis (signal peptide cleavage).</text>
</comment>
<evidence type="ECO:0000256" key="4">
    <source>
        <dbReference type="ARBA" id="ARBA00022692"/>
    </source>
</evidence>
<keyword evidence="2 9" id="KW-1003">Cell membrane</keyword>
<dbReference type="InterPro" id="IPR001872">
    <property type="entry name" value="Peptidase_A8"/>
</dbReference>
<reference evidence="12 13" key="1">
    <citation type="submission" date="2020-08" db="EMBL/GenBank/DDBJ databases">
        <title>Genomic Encyclopedia of Type Strains, Phase IV (KMG-IV): sequencing the most valuable type-strain genomes for metagenomic binning, comparative biology and taxonomic classification.</title>
        <authorList>
            <person name="Goeker M."/>
        </authorList>
    </citation>
    <scope>NUCLEOTIDE SEQUENCE [LARGE SCALE GENOMIC DNA]</scope>
    <source>
        <strain evidence="12 13">DSM 22368</strain>
    </source>
</reference>
<comment type="caution">
    <text evidence="12">The sequence shown here is derived from an EMBL/GenBank/DDBJ whole genome shotgun (WGS) entry which is preliminary data.</text>
</comment>
<evidence type="ECO:0000256" key="8">
    <source>
        <dbReference type="ARBA" id="ARBA00023136"/>
    </source>
</evidence>
<dbReference type="RefSeq" id="WP_341800977.1">
    <property type="nucleotide sequence ID" value="NZ_JAAQPJ010000024.1"/>
</dbReference>
<dbReference type="FunCoup" id="A0A7X0JSA9">
    <property type="interactions" value="366"/>
</dbReference>
<dbReference type="PROSITE" id="PS00855">
    <property type="entry name" value="SPASE_II"/>
    <property type="match status" value="1"/>
</dbReference>
<name>A0A7X0JSA9_9GAMM</name>
<keyword evidence="3 9" id="KW-0645">Protease</keyword>
<gene>
    <name evidence="9" type="primary">lspA</name>
    <name evidence="12" type="ORF">HNR48_001182</name>
</gene>
<feature type="transmembrane region" description="Helical" evidence="9">
    <location>
        <begin position="20"/>
        <end position="40"/>
    </location>
</feature>
<dbReference type="GO" id="GO:0006508">
    <property type="term" value="P:proteolysis"/>
    <property type="evidence" value="ECO:0007669"/>
    <property type="project" value="UniProtKB-KW"/>
</dbReference>
<dbReference type="Proteomes" id="UP000528457">
    <property type="component" value="Unassembled WGS sequence"/>
</dbReference>